<dbReference type="InterPro" id="IPR027474">
    <property type="entry name" value="L-asparaginase_N"/>
</dbReference>
<dbReference type="InterPro" id="IPR006034">
    <property type="entry name" value="Asparaginase/glutaminase-like"/>
</dbReference>
<dbReference type="RefSeq" id="WP_084371944.1">
    <property type="nucleotide sequence ID" value="NZ_FWYF01000001.1"/>
</dbReference>
<dbReference type="EC" id="3.5.1.1" evidence="1"/>
<dbReference type="SMART" id="SM00870">
    <property type="entry name" value="Asparaginase"/>
    <property type="match status" value="1"/>
</dbReference>
<dbReference type="CDD" id="cd08963">
    <property type="entry name" value="L-asparaginase_I"/>
    <property type="match status" value="1"/>
</dbReference>
<evidence type="ECO:0000256" key="3">
    <source>
        <dbReference type="PIRSR" id="PIRSR001220-1"/>
    </source>
</evidence>
<dbReference type="NCBIfam" id="TIGR00519">
    <property type="entry name" value="asnASE_I"/>
    <property type="match status" value="1"/>
</dbReference>
<feature type="domain" description="L-asparaginase N-terminal" evidence="6">
    <location>
        <begin position="23"/>
        <end position="211"/>
    </location>
</feature>
<dbReference type="PRINTS" id="PR00139">
    <property type="entry name" value="ASNGLNASE"/>
</dbReference>
<dbReference type="AlphaFoldDB" id="A0A1W2G777"/>
<dbReference type="SUPFAM" id="SSF53774">
    <property type="entry name" value="Glutaminase/Asparaginase"/>
    <property type="match status" value="1"/>
</dbReference>
<keyword evidence="2" id="KW-0378">Hydrolase</keyword>
<reference evidence="8 9" key="1">
    <citation type="submission" date="2017-04" db="EMBL/GenBank/DDBJ databases">
        <authorList>
            <person name="Afonso C.L."/>
            <person name="Miller P.J."/>
            <person name="Scott M.A."/>
            <person name="Spackman E."/>
            <person name="Goraichik I."/>
            <person name="Dimitrov K.M."/>
            <person name="Suarez D.L."/>
            <person name="Swayne D.E."/>
        </authorList>
    </citation>
    <scope>NUCLEOTIDE SEQUENCE [LARGE SCALE GENOMIC DNA]</scope>
    <source>
        <strain evidence="8 9">DSM 26133</strain>
    </source>
</reference>
<keyword evidence="9" id="KW-1185">Reference proteome</keyword>
<evidence type="ECO:0000313" key="8">
    <source>
        <dbReference type="EMBL" id="SMD32156.1"/>
    </source>
</evidence>
<dbReference type="OrthoDB" id="9788068at2"/>
<dbReference type="PROSITE" id="PS00917">
    <property type="entry name" value="ASN_GLN_ASE_2"/>
    <property type="match status" value="1"/>
</dbReference>
<organism evidence="8 9">
    <name type="scientific">Reichenbachiella faecimaris</name>
    <dbReference type="NCBI Taxonomy" id="692418"/>
    <lineage>
        <taxon>Bacteria</taxon>
        <taxon>Pseudomonadati</taxon>
        <taxon>Bacteroidota</taxon>
        <taxon>Cytophagia</taxon>
        <taxon>Cytophagales</taxon>
        <taxon>Reichenbachiellaceae</taxon>
        <taxon>Reichenbachiella</taxon>
    </lineage>
</organism>
<dbReference type="PANTHER" id="PTHR11707">
    <property type="entry name" value="L-ASPARAGINASE"/>
    <property type="match status" value="1"/>
</dbReference>
<gene>
    <name evidence="8" type="ORF">SAMN04488029_0498</name>
</gene>
<dbReference type="PROSITE" id="PS51732">
    <property type="entry name" value="ASN_GLN_ASE_3"/>
    <property type="match status" value="1"/>
</dbReference>
<dbReference type="InterPro" id="IPR041725">
    <property type="entry name" value="L-asparaginase_I"/>
</dbReference>
<dbReference type="EMBL" id="FWYF01000001">
    <property type="protein sequence ID" value="SMD32156.1"/>
    <property type="molecule type" value="Genomic_DNA"/>
</dbReference>
<dbReference type="InterPro" id="IPR027475">
    <property type="entry name" value="Asparaginase/glutaminase_AS2"/>
</dbReference>
<dbReference type="Pfam" id="PF00710">
    <property type="entry name" value="Asparaginase"/>
    <property type="match status" value="1"/>
</dbReference>
<dbReference type="Pfam" id="PF17763">
    <property type="entry name" value="Asparaginase_C"/>
    <property type="match status" value="1"/>
</dbReference>
<dbReference type="GO" id="GO:0009066">
    <property type="term" value="P:aspartate family amino acid metabolic process"/>
    <property type="evidence" value="ECO:0007669"/>
    <property type="project" value="UniProtKB-ARBA"/>
</dbReference>
<evidence type="ECO:0000259" key="6">
    <source>
        <dbReference type="Pfam" id="PF00710"/>
    </source>
</evidence>
<sequence length="357" mass="39472">MTQASKFKVVNIATSSEDPKSSILLIYTGGTFGMVYDEEGALAPFNFSLVLEKIPELHKLDLKLTVISFPEPVDSSNINVEQWKDMASILKDNYHQYDGFVILHGTDTMAYSASAISFMLKGVNKPIIFTGAQIPIGATRSDARENLITALEIASERNGDHAMVTEVCLYFNYYLLKGNRAQKIRSSNFAAFESENYPYLAESGVEIVYNESFLKKYKEEELKYSPELDPDVAILKIFPNISPAVVKGILNIEGLKGVILESYGSGNTMNYDWFNELLEGAVNRGIVILNVSQCIGGSVIQGRYETSKKLTEIGVISGLDITTEAAVAKMMHLLGTEKSTEQVKKKLSIPIRGEMTI</sequence>
<dbReference type="InterPro" id="IPR036152">
    <property type="entry name" value="Asp/glu_Ase-like_sf"/>
</dbReference>
<evidence type="ECO:0000256" key="4">
    <source>
        <dbReference type="PIRSR" id="PIRSR001220-2"/>
    </source>
</evidence>
<dbReference type="InterPro" id="IPR027473">
    <property type="entry name" value="L-asparaginase_C"/>
</dbReference>
<feature type="binding site" evidence="4">
    <location>
        <position position="75"/>
    </location>
    <ligand>
        <name>substrate</name>
    </ligand>
</feature>
<evidence type="ECO:0000256" key="2">
    <source>
        <dbReference type="ARBA" id="ARBA00022801"/>
    </source>
</evidence>
<dbReference type="STRING" id="692418.SAMN04488029_0498"/>
<dbReference type="Gene3D" id="3.40.50.40">
    <property type="match status" value="1"/>
</dbReference>
<feature type="binding site" evidence="4">
    <location>
        <begin position="106"/>
        <end position="107"/>
    </location>
    <ligand>
        <name>substrate</name>
    </ligand>
</feature>
<dbReference type="Gene3D" id="3.40.50.1170">
    <property type="entry name" value="L-asparaginase, N-terminal domain"/>
    <property type="match status" value="1"/>
</dbReference>
<feature type="domain" description="Asparaginase/glutaminase C-terminal" evidence="7">
    <location>
        <begin position="231"/>
        <end position="345"/>
    </location>
</feature>
<dbReference type="InterPro" id="IPR037152">
    <property type="entry name" value="L-asparaginase_N_sf"/>
</dbReference>
<evidence type="ECO:0000256" key="5">
    <source>
        <dbReference type="PROSITE-ProRule" id="PRU10100"/>
    </source>
</evidence>
<dbReference type="FunFam" id="3.40.50.40:FF:000001">
    <property type="entry name" value="L-asparaginase 1"/>
    <property type="match status" value="1"/>
</dbReference>
<evidence type="ECO:0000313" key="9">
    <source>
        <dbReference type="Proteomes" id="UP000192472"/>
    </source>
</evidence>
<dbReference type="SFLD" id="SFLDS00057">
    <property type="entry name" value="Glutaminase/Asparaginase"/>
    <property type="match status" value="1"/>
</dbReference>
<accession>A0A1W2G777</accession>
<feature type="active site" evidence="5">
    <location>
        <position position="106"/>
    </location>
</feature>
<feature type="active site" description="O-isoaspartyl threonine intermediate" evidence="3">
    <location>
        <position position="31"/>
    </location>
</feature>
<proteinExistence type="predicted"/>
<dbReference type="InterPro" id="IPR040919">
    <property type="entry name" value="Asparaginase_C"/>
</dbReference>
<dbReference type="PIRSF" id="PIRSF500176">
    <property type="entry name" value="L_ASNase"/>
    <property type="match status" value="1"/>
</dbReference>
<dbReference type="PIRSF" id="PIRSF001220">
    <property type="entry name" value="L-ASNase_gatD"/>
    <property type="match status" value="1"/>
</dbReference>
<name>A0A1W2G777_REIFA</name>
<dbReference type="PANTHER" id="PTHR11707:SF28">
    <property type="entry name" value="60 KDA LYSOPHOSPHOLIPASE"/>
    <property type="match status" value="1"/>
</dbReference>
<dbReference type="GO" id="GO:0004067">
    <property type="term" value="F:asparaginase activity"/>
    <property type="evidence" value="ECO:0007669"/>
    <property type="project" value="UniProtKB-UniRule"/>
</dbReference>
<evidence type="ECO:0000256" key="1">
    <source>
        <dbReference type="ARBA" id="ARBA00012920"/>
    </source>
</evidence>
<protein>
    <recommendedName>
        <fullName evidence="1">asparaginase</fullName>
        <ecNumber evidence="1">3.5.1.1</ecNumber>
    </recommendedName>
</protein>
<evidence type="ECO:0000259" key="7">
    <source>
        <dbReference type="Pfam" id="PF17763"/>
    </source>
</evidence>
<dbReference type="Proteomes" id="UP000192472">
    <property type="component" value="Unassembled WGS sequence"/>
</dbReference>
<dbReference type="InterPro" id="IPR006033">
    <property type="entry name" value="AsnA_fam"/>
</dbReference>